<dbReference type="STRING" id="378794.GCA_001570625_00657"/>
<reference evidence="1 2" key="1">
    <citation type="journal article" date="2018" name="Nat. Biotechnol.">
        <title>A standardized bacterial taxonomy based on genome phylogeny substantially revises the tree of life.</title>
        <authorList>
            <person name="Parks D.H."/>
            <person name="Chuvochina M."/>
            <person name="Waite D.W."/>
            <person name="Rinke C."/>
            <person name="Skarshewski A."/>
            <person name="Chaumeil P.A."/>
            <person name="Hugenholtz P."/>
        </authorList>
    </citation>
    <scope>NUCLEOTIDE SEQUENCE [LARGE SCALE GENOMIC DNA]</scope>
    <source>
        <strain evidence="1">UBA10948</strain>
    </source>
</reference>
<proteinExistence type="predicted"/>
<evidence type="ECO:0000313" key="2">
    <source>
        <dbReference type="Proteomes" id="UP000263273"/>
    </source>
</evidence>
<organism evidence="1 2">
    <name type="scientific">Syntrophomonas wolfei</name>
    <dbReference type="NCBI Taxonomy" id="863"/>
    <lineage>
        <taxon>Bacteria</taxon>
        <taxon>Bacillati</taxon>
        <taxon>Bacillota</taxon>
        <taxon>Clostridia</taxon>
        <taxon>Eubacteriales</taxon>
        <taxon>Syntrophomonadaceae</taxon>
        <taxon>Syntrophomonas</taxon>
    </lineage>
</organism>
<sequence>MIILSPWLLTEEGKYEFRQGKDAEKEAAQVAARCPHFQPDEEEEQVADENCSCYNCRYRRWTQESFLCLKL</sequence>
<gene>
    <name evidence="1" type="ORF">DDZ44_12035</name>
</gene>
<name>A0A354Z123_9FIRM</name>
<dbReference type="AlphaFoldDB" id="A0A354Z123"/>
<accession>A0A354Z123</accession>
<dbReference type="EMBL" id="DNZF01000261">
    <property type="protein sequence ID" value="HBK54656.1"/>
    <property type="molecule type" value="Genomic_DNA"/>
</dbReference>
<comment type="caution">
    <text evidence="1">The sequence shown here is derived from an EMBL/GenBank/DDBJ whole genome shotgun (WGS) entry which is preliminary data.</text>
</comment>
<evidence type="ECO:0000313" key="1">
    <source>
        <dbReference type="EMBL" id="HBK54656.1"/>
    </source>
</evidence>
<protein>
    <submittedName>
        <fullName evidence="1">Uncharacterized protein</fullName>
    </submittedName>
</protein>
<dbReference type="Proteomes" id="UP000263273">
    <property type="component" value="Unassembled WGS sequence"/>
</dbReference>